<dbReference type="HOGENOM" id="CLU_068472_0_1_6"/>
<reference evidence="3 4" key="1">
    <citation type="journal article" date="2008" name="J. Bacteriol.">
        <title>Insights into plant cell wall degradation from the genome sequence of the soil bacterium Cellvibrio japonicus.</title>
        <authorList>
            <person name="Deboy R.T."/>
            <person name="Mongodin E.F."/>
            <person name="Fouts D.E."/>
            <person name="Tailford L.E."/>
            <person name="Khouri H."/>
            <person name="Emerson J.B."/>
            <person name="Mohamoud Y."/>
            <person name="Watkins K."/>
            <person name="Henrissat B."/>
            <person name="Gilbert H.J."/>
            <person name="Nelson K.E."/>
        </authorList>
    </citation>
    <scope>NUCLEOTIDE SEQUENCE [LARGE SCALE GENOMIC DNA]</scope>
    <source>
        <strain evidence="3 4">Ueda107</strain>
    </source>
</reference>
<keyword evidence="4" id="KW-1185">Reference proteome</keyword>
<keyword evidence="2" id="KW-0812">Transmembrane</keyword>
<proteinExistence type="predicted"/>
<dbReference type="eggNOG" id="COG3468">
    <property type="taxonomic scope" value="Bacteria"/>
</dbReference>
<evidence type="ECO:0000313" key="3">
    <source>
        <dbReference type="EMBL" id="ACE83760.1"/>
    </source>
</evidence>
<evidence type="ECO:0000313" key="4">
    <source>
        <dbReference type="Proteomes" id="UP000001036"/>
    </source>
</evidence>
<dbReference type="OrthoDB" id="5502479at2"/>
<dbReference type="Pfam" id="PF11219">
    <property type="entry name" value="DUF3014"/>
    <property type="match status" value="1"/>
</dbReference>
<evidence type="ECO:0008006" key="5">
    <source>
        <dbReference type="Google" id="ProtNLM"/>
    </source>
</evidence>
<keyword evidence="2" id="KW-1133">Transmembrane helix</keyword>
<dbReference type="STRING" id="498211.CJA_1156"/>
<dbReference type="KEGG" id="cja:CJA_1156"/>
<dbReference type="InterPro" id="IPR021382">
    <property type="entry name" value="DUF3014"/>
</dbReference>
<gene>
    <name evidence="3" type="ordered locus">CJA_1156</name>
</gene>
<dbReference type="AlphaFoldDB" id="B3PBU2"/>
<accession>B3PBU2</accession>
<organism evidence="3 4">
    <name type="scientific">Cellvibrio japonicus (strain Ueda107)</name>
    <name type="common">Pseudomonas fluorescens subsp. cellulosa</name>
    <dbReference type="NCBI Taxonomy" id="498211"/>
    <lineage>
        <taxon>Bacteria</taxon>
        <taxon>Pseudomonadati</taxon>
        <taxon>Pseudomonadota</taxon>
        <taxon>Gammaproteobacteria</taxon>
        <taxon>Cellvibrionales</taxon>
        <taxon>Cellvibrionaceae</taxon>
        <taxon>Cellvibrio</taxon>
    </lineage>
</organism>
<dbReference type="EMBL" id="CP000934">
    <property type="protein sequence ID" value="ACE83760.1"/>
    <property type="molecule type" value="Genomic_DNA"/>
</dbReference>
<keyword evidence="2" id="KW-0472">Membrane</keyword>
<evidence type="ECO:0000256" key="1">
    <source>
        <dbReference type="SAM" id="MobiDB-lite"/>
    </source>
</evidence>
<protein>
    <recommendedName>
        <fullName evidence="5">DUF3014 domain-containing protein</fullName>
    </recommendedName>
</protein>
<name>B3PBU2_CELJU</name>
<sequence length="282" mass="31155">MHDHQESRPKSSSTTLVAVVIALIVIGAIYFFISDSKDPVTQPVTTSPVTPTPQAPVEQPAVTPQPEVVYEAPQPIEEVEPLPLLNESDTPVLDALRGLRGDSLLALIVPQEVIRKFVLAVNGVAEGKVVNEYRPLVSPPPPFIPETFTVTVEGSAVEQQRIALANYARYETYVNNLALLDMDTVAAIYRRFYPLLEEAFKELGLKKSNFHSVLIAAIDNVLAAPDVQGEVLLIQPKVFYQYADPVLEKMPQTHKLMVRMGPENARSVKASLRQLRARLLSQ</sequence>
<feature type="region of interest" description="Disordered" evidence="1">
    <location>
        <begin position="41"/>
        <end position="62"/>
    </location>
</feature>
<feature type="transmembrane region" description="Helical" evidence="2">
    <location>
        <begin position="12"/>
        <end position="33"/>
    </location>
</feature>
<evidence type="ECO:0000256" key="2">
    <source>
        <dbReference type="SAM" id="Phobius"/>
    </source>
</evidence>
<dbReference type="RefSeq" id="WP_012486804.1">
    <property type="nucleotide sequence ID" value="NC_010995.1"/>
</dbReference>
<dbReference type="Proteomes" id="UP000001036">
    <property type="component" value="Chromosome"/>
</dbReference>